<evidence type="ECO:0000259" key="8">
    <source>
        <dbReference type="Pfam" id="PF04239"/>
    </source>
</evidence>
<keyword evidence="5 7" id="KW-1133">Transmembrane helix</keyword>
<proteinExistence type="inferred from homology"/>
<keyword evidence="3" id="KW-1003">Cell membrane</keyword>
<dbReference type="InterPro" id="IPR023090">
    <property type="entry name" value="UPF0702_alpha/beta_dom_sf"/>
</dbReference>
<feature type="transmembrane region" description="Helical" evidence="7">
    <location>
        <begin position="39"/>
        <end position="57"/>
    </location>
</feature>
<name>A0A075LSW8_9BACI</name>
<reference evidence="9 11" key="1">
    <citation type="submission" date="2014-07" db="EMBL/GenBank/DDBJ databases">
        <title>Complete genome sequence of a moderately halophilic bacterium Terribacillus aidingensis MP602, isolated from Cryptomeria fortunei in Tianmu mountain in China.</title>
        <authorList>
            <person name="Wang Y."/>
            <person name="Lu P."/>
            <person name="Zhang L."/>
        </authorList>
    </citation>
    <scope>NUCLEOTIDE SEQUENCE [LARGE SCALE GENOMIC DNA]</scope>
    <source>
        <strain evidence="9 11">MP602</strain>
    </source>
</reference>
<dbReference type="Proteomes" id="UP000027980">
    <property type="component" value="Chromosome"/>
</dbReference>
<dbReference type="Pfam" id="PF04239">
    <property type="entry name" value="DUF421"/>
    <property type="match status" value="1"/>
</dbReference>
<feature type="domain" description="YetF C-terminal" evidence="8">
    <location>
        <begin position="87"/>
        <end position="218"/>
    </location>
</feature>
<evidence type="ECO:0000256" key="6">
    <source>
        <dbReference type="ARBA" id="ARBA00023136"/>
    </source>
</evidence>
<protein>
    <submittedName>
        <fullName evidence="10">Uncharacterized membrane protein YcaP, DUF421 family</fullName>
    </submittedName>
</protein>
<dbReference type="PANTHER" id="PTHR34582:SF6">
    <property type="entry name" value="UPF0702 TRANSMEMBRANE PROTEIN YCAP"/>
    <property type="match status" value="1"/>
</dbReference>
<dbReference type="OrthoDB" id="9778331at2"/>
<evidence type="ECO:0000313" key="9">
    <source>
        <dbReference type="EMBL" id="AIF67563.1"/>
    </source>
</evidence>
<sequence length="240" mass="27120">MPELIHDNVIVLARIITIIPLMLAVTLFMGKRTIGEMPVFDFLIIVILGALVGADIADPEIEHLPTAIAIIAIGLFQKAIVKWKISNRKIGKLLTLGPTIVIQDGTLLYENMRKIQYSIDNILFMLRQKDVFDIRDVETAIVEPNGALSVLKKQSKMPATREDLQIQQQPSAIAFPVISDGYIHHDTLTHFKLDEEWLRKQLAEQNIIGMNQIFFASISHPQSLHISLKERKLNIPPIKH</sequence>
<evidence type="ECO:0000256" key="4">
    <source>
        <dbReference type="ARBA" id="ARBA00022692"/>
    </source>
</evidence>
<reference evidence="10 12" key="2">
    <citation type="submission" date="2016-10" db="EMBL/GenBank/DDBJ databases">
        <authorList>
            <person name="Varghese N."/>
            <person name="Submissions S."/>
        </authorList>
    </citation>
    <scope>NUCLEOTIDE SEQUENCE [LARGE SCALE GENOMIC DNA]</scope>
    <source>
        <strain evidence="10 12">DSM 21619</strain>
    </source>
</reference>
<accession>A0AAX2EGP1</accession>
<dbReference type="InterPro" id="IPR007353">
    <property type="entry name" value="DUF421"/>
</dbReference>
<dbReference type="AlphaFoldDB" id="A0A075LSW8"/>
<feature type="transmembrane region" description="Helical" evidence="7">
    <location>
        <begin position="12"/>
        <end position="30"/>
    </location>
</feature>
<comment type="subcellular location">
    <subcellularLocation>
        <location evidence="1">Cell membrane</location>
        <topology evidence="1">Multi-pass membrane protein</topology>
    </subcellularLocation>
</comment>
<keyword evidence="4 7" id="KW-0812">Transmembrane</keyword>
<dbReference type="KEGG" id="tap:GZ22_13590"/>
<gene>
    <name evidence="9" type="ORF">GZ22_13590</name>
    <name evidence="10" type="ORF">SAMN04489762_2330</name>
</gene>
<dbReference type="EMBL" id="FOCD01000002">
    <property type="protein sequence ID" value="SEN47027.1"/>
    <property type="molecule type" value="Genomic_DNA"/>
</dbReference>
<dbReference type="GO" id="GO:0005886">
    <property type="term" value="C:plasma membrane"/>
    <property type="evidence" value="ECO:0007669"/>
    <property type="project" value="UniProtKB-SubCell"/>
</dbReference>
<evidence type="ECO:0000256" key="3">
    <source>
        <dbReference type="ARBA" id="ARBA00022475"/>
    </source>
</evidence>
<keyword evidence="6 7" id="KW-0472">Membrane</keyword>
<evidence type="ECO:0000313" key="11">
    <source>
        <dbReference type="Proteomes" id="UP000027980"/>
    </source>
</evidence>
<evidence type="ECO:0000313" key="10">
    <source>
        <dbReference type="EMBL" id="SEN47027.1"/>
    </source>
</evidence>
<organism evidence="9 11">
    <name type="scientific">Terribacillus saccharophilus</name>
    <dbReference type="NCBI Taxonomy" id="361277"/>
    <lineage>
        <taxon>Bacteria</taxon>
        <taxon>Bacillati</taxon>
        <taxon>Bacillota</taxon>
        <taxon>Bacilli</taxon>
        <taxon>Bacillales</taxon>
        <taxon>Bacillaceae</taxon>
        <taxon>Terribacillus</taxon>
    </lineage>
</organism>
<accession>A0A075LSW8</accession>
<dbReference type="EMBL" id="CP008876">
    <property type="protein sequence ID" value="AIF67563.1"/>
    <property type="molecule type" value="Genomic_DNA"/>
</dbReference>
<dbReference type="RefSeq" id="WP_038563309.1">
    <property type="nucleotide sequence ID" value="NZ_CP008876.1"/>
</dbReference>
<evidence type="ECO:0000256" key="2">
    <source>
        <dbReference type="ARBA" id="ARBA00006448"/>
    </source>
</evidence>
<comment type="similarity">
    <text evidence="2">Belongs to the UPF0702 family.</text>
</comment>
<dbReference type="GeneID" id="34222861"/>
<evidence type="ECO:0000256" key="5">
    <source>
        <dbReference type="ARBA" id="ARBA00022989"/>
    </source>
</evidence>
<evidence type="ECO:0000313" key="12">
    <source>
        <dbReference type="Proteomes" id="UP000199735"/>
    </source>
</evidence>
<dbReference type="PANTHER" id="PTHR34582">
    <property type="entry name" value="UPF0702 TRANSMEMBRANE PROTEIN YCAP"/>
    <property type="match status" value="1"/>
</dbReference>
<feature type="transmembrane region" description="Helical" evidence="7">
    <location>
        <begin position="63"/>
        <end position="81"/>
    </location>
</feature>
<dbReference type="Proteomes" id="UP000199735">
    <property type="component" value="Unassembled WGS sequence"/>
</dbReference>
<evidence type="ECO:0000256" key="1">
    <source>
        <dbReference type="ARBA" id="ARBA00004651"/>
    </source>
</evidence>
<evidence type="ECO:0000256" key="7">
    <source>
        <dbReference type="SAM" id="Phobius"/>
    </source>
</evidence>
<dbReference type="Gene3D" id="3.30.240.20">
    <property type="entry name" value="bsu07140 like domains"/>
    <property type="match status" value="2"/>
</dbReference>
<dbReference type="HOGENOM" id="CLU_077149_0_2_9"/>